<dbReference type="VEuPathDB" id="VectorBase:GMOY005598"/>
<organism evidence="2 3">
    <name type="scientific">Glossina morsitans morsitans</name>
    <name type="common">Savannah tsetse fly</name>
    <dbReference type="NCBI Taxonomy" id="37546"/>
    <lineage>
        <taxon>Eukaryota</taxon>
        <taxon>Metazoa</taxon>
        <taxon>Ecdysozoa</taxon>
        <taxon>Arthropoda</taxon>
        <taxon>Hexapoda</taxon>
        <taxon>Insecta</taxon>
        <taxon>Pterygota</taxon>
        <taxon>Neoptera</taxon>
        <taxon>Endopterygota</taxon>
        <taxon>Diptera</taxon>
        <taxon>Brachycera</taxon>
        <taxon>Muscomorpha</taxon>
        <taxon>Hippoboscoidea</taxon>
        <taxon>Glossinidae</taxon>
        <taxon>Glossina</taxon>
    </lineage>
</organism>
<dbReference type="PANTHER" id="PTHR15901">
    <property type="entry name" value="TESTICULAR HAPLOID EXPRESSED GENE PROTEIN"/>
    <property type="match status" value="1"/>
</dbReference>
<dbReference type="Pfam" id="PF14912">
    <property type="entry name" value="THEG"/>
    <property type="match status" value="2"/>
</dbReference>
<evidence type="ECO:0000313" key="2">
    <source>
        <dbReference type="EnsemblMetazoa" id="GMOY005598-PA"/>
    </source>
</evidence>
<sequence length="365" mass="43208">MWRKETKPKCCEEHESLPKQMQCFWPEVCEELQKLKCRHVKRFVKRKRLMKLAVPLRSMKVNRFVRTCPCKLEKSIEISRLDERKHTRTEQLAYPKARQLLLFKEEARTLFDPFRNANLNRLIRKSLFSMYSRLANVQPPKRKKVIPKWDLKEWAHHTIKLNKLAKPKKPKKIPKEVNTCEYRRPSSTWILRTIFSFFFYRQPSKRMPLKSMKRFKYLAEPKKHELLEKPEWTLTDVMYRYKASQRLISLSRPVKFDETKFIRPLPEPIPESVLKAVATARTKSLAHPTSRGTKSALADIKENPFSVSPLAIKYKATKRIKDLAEPREYENKHIRDNPYSISPAALKAKASPRTISLAKPKVRSS</sequence>
<name>A0A1B0FNW6_GLOMM</name>
<evidence type="ECO:0000313" key="3">
    <source>
        <dbReference type="Proteomes" id="UP000092444"/>
    </source>
</evidence>
<protein>
    <recommendedName>
        <fullName evidence="4">Testicular haploid expressed protein</fullName>
    </recommendedName>
</protein>
<keyword evidence="3" id="KW-1185">Reference proteome</keyword>
<evidence type="ECO:0008006" key="4">
    <source>
        <dbReference type="Google" id="ProtNLM"/>
    </source>
</evidence>
<dbReference type="EMBL" id="CCAG010021268">
    <property type="status" value="NOT_ANNOTATED_CDS"/>
    <property type="molecule type" value="Genomic_DNA"/>
</dbReference>
<dbReference type="InterPro" id="IPR006623">
    <property type="entry name" value="THEG"/>
</dbReference>
<proteinExistence type="predicted"/>
<dbReference type="PhylomeDB" id="A0A1B0FNW6"/>
<evidence type="ECO:0000256" key="1">
    <source>
        <dbReference type="ARBA" id="ARBA00022737"/>
    </source>
</evidence>
<dbReference type="EnsemblMetazoa" id="GMOY005598-RA">
    <property type="protein sequence ID" value="GMOY005598-PA"/>
    <property type="gene ID" value="GMOY005598"/>
</dbReference>
<dbReference type="InterPro" id="IPR042401">
    <property type="entry name" value="SPMAP2-like"/>
</dbReference>
<dbReference type="Proteomes" id="UP000092444">
    <property type="component" value="Unassembled WGS sequence"/>
</dbReference>
<accession>A0A1B0FNW6</accession>
<dbReference type="AlphaFoldDB" id="A0A1B0FNW6"/>
<dbReference type="PANTHER" id="PTHR15901:SF16">
    <property type="entry name" value="TESTICULAR HAPLOID EXPRESSED GENE PROTEIN"/>
    <property type="match status" value="1"/>
</dbReference>
<keyword evidence="1" id="KW-0677">Repeat</keyword>
<reference evidence="2" key="1">
    <citation type="submission" date="2020-05" db="UniProtKB">
        <authorList>
            <consortium name="EnsemblMetazoa"/>
        </authorList>
    </citation>
    <scope>IDENTIFICATION</scope>
    <source>
        <strain evidence="2">Yale</strain>
    </source>
</reference>
<dbReference type="SMART" id="SM00705">
    <property type="entry name" value="THEG"/>
    <property type="match status" value="7"/>
</dbReference>